<dbReference type="PANTHER" id="PTHR43798:SF33">
    <property type="entry name" value="HYDROLASE, PUTATIVE (AFU_ORTHOLOGUE AFUA_2G14860)-RELATED"/>
    <property type="match status" value="1"/>
</dbReference>
<organism evidence="3 4">
    <name type="scientific">Paenibacillus nanensis</name>
    <dbReference type="NCBI Taxonomy" id="393251"/>
    <lineage>
        <taxon>Bacteria</taxon>
        <taxon>Bacillati</taxon>
        <taxon>Bacillota</taxon>
        <taxon>Bacilli</taxon>
        <taxon>Bacillales</taxon>
        <taxon>Paenibacillaceae</taxon>
        <taxon>Paenibacillus</taxon>
    </lineage>
</organism>
<dbReference type="EMBL" id="QXQA01000010">
    <property type="protein sequence ID" value="RIX51449.1"/>
    <property type="molecule type" value="Genomic_DNA"/>
</dbReference>
<dbReference type="Pfam" id="PF00561">
    <property type="entry name" value="Abhydrolase_1"/>
    <property type="match status" value="1"/>
</dbReference>
<evidence type="ECO:0000259" key="2">
    <source>
        <dbReference type="Pfam" id="PF00561"/>
    </source>
</evidence>
<dbReference type="PANTHER" id="PTHR43798">
    <property type="entry name" value="MONOACYLGLYCEROL LIPASE"/>
    <property type="match status" value="1"/>
</dbReference>
<evidence type="ECO:0000313" key="3">
    <source>
        <dbReference type="EMBL" id="RIX51449.1"/>
    </source>
</evidence>
<keyword evidence="1" id="KW-1133">Transmembrane helix</keyword>
<dbReference type="InterPro" id="IPR050266">
    <property type="entry name" value="AB_hydrolase_sf"/>
</dbReference>
<dbReference type="OrthoDB" id="59888at2"/>
<name>A0A3A1USC4_9BACL</name>
<keyword evidence="3" id="KW-0378">Hydrolase</keyword>
<feature type="transmembrane region" description="Helical" evidence="1">
    <location>
        <begin position="9"/>
        <end position="29"/>
    </location>
</feature>
<reference evidence="3 4" key="1">
    <citation type="submission" date="2018-09" db="EMBL/GenBank/DDBJ databases">
        <title>Paenibacillus aracenensis nov. sp. isolated from a cave in southern Spain.</title>
        <authorList>
            <person name="Jurado V."/>
            <person name="Gutierrez-Patricio S."/>
            <person name="Gonzalez-Pimentel J.L."/>
            <person name="Miller A.Z."/>
            <person name="Laiz L."/>
            <person name="Saiz-Jimenez C."/>
        </authorList>
    </citation>
    <scope>NUCLEOTIDE SEQUENCE [LARGE SCALE GENOMIC DNA]</scope>
    <source>
        <strain evidence="3 4">DSM 22867</strain>
    </source>
</reference>
<dbReference type="Gene3D" id="3.40.50.1820">
    <property type="entry name" value="alpha/beta hydrolase"/>
    <property type="match status" value="1"/>
</dbReference>
<dbReference type="GO" id="GO:0016020">
    <property type="term" value="C:membrane"/>
    <property type="evidence" value="ECO:0007669"/>
    <property type="project" value="TreeGrafter"/>
</dbReference>
<dbReference type="Proteomes" id="UP000266482">
    <property type="component" value="Unassembled WGS sequence"/>
</dbReference>
<accession>A0A3A1USC4</accession>
<dbReference type="GO" id="GO:0016787">
    <property type="term" value="F:hydrolase activity"/>
    <property type="evidence" value="ECO:0007669"/>
    <property type="project" value="UniProtKB-KW"/>
</dbReference>
<keyword evidence="1" id="KW-0812">Transmembrane</keyword>
<dbReference type="RefSeq" id="WP_119600742.1">
    <property type="nucleotide sequence ID" value="NZ_QXQA01000010.1"/>
</dbReference>
<sequence length="322" mass="36044">MLKKLGKMSLYVIAGMLLLLAIGALYQWMGVQKDRDHYVPVGDLYEVNGHRMHLYTEGTGDATVVFASGWGTVSPYADFYPLTERVASFAKVAVYERPGTGFSELTDQRRDIDVMVEEIHSLLQLSGQKPPYVFVAHSLGSLETVRYAQTYPGEVQGILLIDGGTPEYYAEAPAVTAMSHLQRFAVNTGIARVIMQSGKLAKSIQSERNELRLLPAELQELEKRALLLKGFNRNMTDELGLSRANAKKVAEGKKPLEIPLIALTADRFGSRNNKAWLESQRSWASWSPDAEQVVIRDSKHYIHLYHPDLVAKEVEKLIKKPN</sequence>
<protein>
    <submittedName>
        <fullName evidence="3">Alpha/beta hydrolase</fullName>
    </submittedName>
</protein>
<dbReference type="InterPro" id="IPR029058">
    <property type="entry name" value="AB_hydrolase_fold"/>
</dbReference>
<proteinExistence type="predicted"/>
<dbReference type="AlphaFoldDB" id="A0A3A1USC4"/>
<keyword evidence="4" id="KW-1185">Reference proteome</keyword>
<feature type="domain" description="AB hydrolase-1" evidence="2">
    <location>
        <begin position="63"/>
        <end position="307"/>
    </location>
</feature>
<comment type="caution">
    <text evidence="3">The sequence shown here is derived from an EMBL/GenBank/DDBJ whole genome shotgun (WGS) entry which is preliminary data.</text>
</comment>
<dbReference type="SUPFAM" id="SSF53474">
    <property type="entry name" value="alpha/beta-Hydrolases"/>
    <property type="match status" value="1"/>
</dbReference>
<evidence type="ECO:0000256" key="1">
    <source>
        <dbReference type="SAM" id="Phobius"/>
    </source>
</evidence>
<dbReference type="InterPro" id="IPR000073">
    <property type="entry name" value="AB_hydrolase_1"/>
</dbReference>
<keyword evidence="1" id="KW-0472">Membrane</keyword>
<evidence type="ECO:0000313" key="4">
    <source>
        <dbReference type="Proteomes" id="UP000266482"/>
    </source>
</evidence>
<gene>
    <name evidence="3" type="ORF">D3P08_16155</name>
</gene>